<evidence type="ECO:0000313" key="2">
    <source>
        <dbReference type="EMBL" id="TRZ33262.1"/>
    </source>
</evidence>
<feature type="coiled-coil region" evidence="1">
    <location>
        <begin position="53"/>
        <end position="80"/>
    </location>
</feature>
<sequence>MTNDVTVNALDFSVDFKESEINVAHKAQFESAVKAYAKQYEDWAVSAETLQDAKDVRAEMNKANKLMDEKRKEIKKQINKPLTEFEDWIKAQKAEIQKVIDPIDKGIKELEAMEQEERRKKLMDEIAEIAPKYGVKVDEITINPSWSNKGNFTTKGKLNKKALNEICGEMKAVKAEKDQLEANKTLIANYAKAVGQEPESWVVQIENGATPQELMKQIDQAIKAKNERLEQEQKQKEYEDAIADLEANQVEVDNKIVDEETGEIVNTVDLPFGEPEEDPFADPFPVSRPAIKTVTYRLSAPNHLIMQATQYLQGLGIKIEKISE</sequence>
<dbReference type="InterPro" id="IPR009785">
    <property type="entry name" value="Prophage_Lj928_Orf309"/>
</dbReference>
<keyword evidence="1" id="KW-0175">Coiled coil</keyword>
<accession>A0A8B5W096</accession>
<protein>
    <recommendedName>
        <fullName evidence="4">DUF1351 domain-containing protein</fullName>
    </recommendedName>
</protein>
<dbReference type="EMBL" id="PDXQ01000001">
    <property type="protein sequence ID" value="TRZ33262.1"/>
    <property type="molecule type" value="Genomic_DNA"/>
</dbReference>
<dbReference type="AlphaFoldDB" id="A0A8B5W096"/>
<name>A0A8B5W096_ENTAV</name>
<proteinExistence type="predicted"/>
<gene>
    <name evidence="2" type="ORF">AUF17_03890</name>
</gene>
<dbReference type="RefSeq" id="WP_144324541.1">
    <property type="nucleotide sequence ID" value="NZ_PDXQ01000001.1"/>
</dbReference>
<organism evidence="2 3">
    <name type="scientific">Enterococcus avium</name>
    <name type="common">Streptococcus avium</name>
    <dbReference type="NCBI Taxonomy" id="33945"/>
    <lineage>
        <taxon>Bacteria</taxon>
        <taxon>Bacillati</taxon>
        <taxon>Bacillota</taxon>
        <taxon>Bacilli</taxon>
        <taxon>Lactobacillales</taxon>
        <taxon>Enterococcaceae</taxon>
        <taxon>Enterococcus</taxon>
    </lineage>
</organism>
<reference evidence="2 3" key="1">
    <citation type="submission" date="2017-10" db="EMBL/GenBank/DDBJ databases">
        <title>FDA dAtabase for Regulatory Grade micrObial Sequences (FDA-ARGOS): Supporting development and validation of Infectious Disease Dx tests.</title>
        <authorList>
            <person name="Campos J."/>
            <person name="Goldberg B."/>
            <person name="Tallon L.J."/>
            <person name="Sadzewicz L."/>
            <person name="Sengamalay N."/>
            <person name="Ott S."/>
            <person name="Godinez A."/>
            <person name="Nagaraj S."/>
            <person name="Vyas G."/>
            <person name="Aluvathingal J."/>
            <person name="Nadendla S."/>
            <person name="Geyer C."/>
            <person name="Nandy P."/>
            <person name="Hobson J."/>
            <person name="Sichtig H."/>
        </authorList>
    </citation>
    <scope>NUCLEOTIDE SEQUENCE [LARGE SCALE GENOMIC DNA]</scope>
    <source>
        <strain evidence="2 3">FDAARGOS_185</strain>
    </source>
</reference>
<dbReference type="Pfam" id="PF07083">
    <property type="entry name" value="DUF1351"/>
    <property type="match status" value="1"/>
</dbReference>
<evidence type="ECO:0008006" key="4">
    <source>
        <dbReference type="Google" id="ProtNLM"/>
    </source>
</evidence>
<comment type="caution">
    <text evidence="2">The sequence shown here is derived from an EMBL/GenBank/DDBJ whole genome shotgun (WGS) entry which is preliminary data.</text>
</comment>
<evidence type="ECO:0000256" key="1">
    <source>
        <dbReference type="SAM" id="Coils"/>
    </source>
</evidence>
<dbReference type="Proteomes" id="UP000316316">
    <property type="component" value="Unassembled WGS sequence"/>
</dbReference>
<evidence type="ECO:0000313" key="3">
    <source>
        <dbReference type="Proteomes" id="UP000316316"/>
    </source>
</evidence>
<feature type="coiled-coil region" evidence="1">
    <location>
        <begin position="215"/>
        <end position="255"/>
    </location>
</feature>